<feature type="region of interest" description="Disordered" evidence="9">
    <location>
        <begin position="113"/>
        <end position="141"/>
    </location>
</feature>
<dbReference type="SUPFAM" id="SSF50249">
    <property type="entry name" value="Nucleic acid-binding proteins"/>
    <property type="match status" value="1"/>
</dbReference>
<dbReference type="InParanoid" id="A0A0H2RN77"/>
<sequence length="528" mass="59469">MSFTETISRKATTTLRIRAQSPEKKNDRESFHDETASSVSDIVKWTFRPDSIAPCFVKDVFEMKEDLKGEFYWLGRVPCRMVRIVGLIVGIVQHDDNTRYNIDDGSGVIDCLQKNVKPPPSPKKSGKGAKPTSAADPRPLPPPVAEVGAVIRVEGRVCRARGSKVLRVERGGLFVCRSANDEPRHWAEVVRLQKESYSLEGPFVVPLLQEPSTPQRPPKSQLMSCPASSPVKCLSSPVKPSSDSLKEPASPPRLRHPSKLRTRDLTDATFRIYVKHYIDNAPELQHVSSLSILGGPSQENTRKSFTLGYLRRVPLLADMARSVVKAERKRRDRESRKRAETQNHHPTASRSNTTLKQSSESTSRKTKRLFVQTIRNLYAEGSIFISDGPKCVHQPLEETSQHSFLWKDSSSTVTSVSTQGTTTLSQEYDSSMELSDEDPNEEAYIPMSQSYIAELVLDAMRNLSTRTPDTKDRSRFQNPSAEDITSYLRKADERWANLGEWAIKEALEYLETEEYIFKAGKGRWALCL</sequence>
<keyword evidence="6" id="KW-0238">DNA-binding</keyword>
<dbReference type="PANTHER" id="PTHR13989">
    <property type="entry name" value="REPLICATION PROTEIN A-RELATED"/>
    <property type="match status" value="1"/>
</dbReference>
<evidence type="ECO:0000256" key="5">
    <source>
        <dbReference type="ARBA" id="ARBA00022895"/>
    </source>
</evidence>
<reference evidence="10 11" key="1">
    <citation type="submission" date="2015-04" db="EMBL/GenBank/DDBJ databases">
        <title>Complete genome sequence of Schizopora paradoxa KUC8140, a cosmopolitan wood degrader in East Asia.</title>
        <authorList>
            <consortium name="DOE Joint Genome Institute"/>
            <person name="Min B."/>
            <person name="Park H."/>
            <person name="Jang Y."/>
            <person name="Kim J.-J."/>
            <person name="Kim K.H."/>
            <person name="Pangilinan J."/>
            <person name="Lipzen A."/>
            <person name="Riley R."/>
            <person name="Grigoriev I.V."/>
            <person name="Spatafora J.W."/>
            <person name="Choi I.-G."/>
        </authorList>
    </citation>
    <scope>NUCLEOTIDE SEQUENCE [LARGE SCALE GENOMIC DNA]</scope>
    <source>
        <strain evidence="10 11">KUC8140</strain>
    </source>
</reference>
<dbReference type="STRING" id="27342.A0A0H2RN77"/>
<dbReference type="GO" id="GO:0003677">
    <property type="term" value="F:DNA binding"/>
    <property type="evidence" value="ECO:0007669"/>
    <property type="project" value="UniProtKB-KW"/>
</dbReference>
<dbReference type="GO" id="GO:0000781">
    <property type="term" value="C:chromosome, telomeric region"/>
    <property type="evidence" value="ECO:0007669"/>
    <property type="project" value="UniProtKB-SubCell"/>
</dbReference>
<evidence type="ECO:0000256" key="4">
    <source>
        <dbReference type="ARBA" id="ARBA00022454"/>
    </source>
</evidence>
<dbReference type="PANTHER" id="PTHR13989:SF33">
    <property type="entry name" value="CST COMPLEX SUBUNIT STN1"/>
    <property type="match status" value="1"/>
</dbReference>
<keyword evidence="4" id="KW-0158">Chromosome</keyword>
<organism evidence="10 11">
    <name type="scientific">Schizopora paradoxa</name>
    <dbReference type="NCBI Taxonomy" id="27342"/>
    <lineage>
        <taxon>Eukaryota</taxon>
        <taxon>Fungi</taxon>
        <taxon>Dikarya</taxon>
        <taxon>Basidiomycota</taxon>
        <taxon>Agaricomycotina</taxon>
        <taxon>Agaricomycetes</taxon>
        <taxon>Hymenochaetales</taxon>
        <taxon>Schizoporaceae</taxon>
        <taxon>Schizopora</taxon>
    </lineage>
</organism>
<gene>
    <name evidence="10" type="ORF">SCHPADRAFT_852687</name>
</gene>
<feature type="compositionally biased region" description="Basic and acidic residues" evidence="9">
    <location>
        <begin position="332"/>
        <end position="343"/>
    </location>
</feature>
<proteinExistence type="predicted"/>
<feature type="region of interest" description="Disordered" evidence="9">
    <location>
        <begin position="324"/>
        <end position="366"/>
    </location>
</feature>
<dbReference type="AlphaFoldDB" id="A0A0H2RN77"/>
<evidence type="ECO:0000256" key="9">
    <source>
        <dbReference type="SAM" id="MobiDB-lite"/>
    </source>
</evidence>
<evidence type="ECO:0000256" key="3">
    <source>
        <dbReference type="ARBA" id="ARBA00017411"/>
    </source>
</evidence>
<keyword evidence="5" id="KW-0779">Telomere</keyword>
<evidence type="ECO:0000256" key="7">
    <source>
        <dbReference type="ARBA" id="ARBA00023242"/>
    </source>
</evidence>
<name>A0A0H2RN77_9AGAM</name>
<accession>A0A0H2RN77</accession>
<keyword evidence="11" id="KW-1185">Reference proteome</keyword>
<dbReference type="EMBL" id="KQ085961">
    <property type="protein sequence ID" value="KLO13349.1"/>
    <property type="molecule type" value="Genomic_DNA"/>
</dbReference>
<comment type="subcellular location">
    <subcellularLocation>
        <location evidence="2">Chromosome</location>
        <location evidence="2">Telomere</location>
    </subcellularLocation>
    <subcellularLocation>
        <location evidence="1">Nucleus</location>
    </subcellularLocation>
</comment>
<feature type="region of interest" description="Disordered" evidence="9">
    <location>
        <begin position="208"/>
        <end position="262"/>
    </location>
</feature>
<evidence type="ECO:0000256" key="8">
    <source>
        <dbReference type="ARBA" id="ARBA00030039"/>
    </source>
</evidence>
<dbReference type="Gene3D" id="2.40.50.140">
    <property type="entry name" value="Nucleic acid-binding proteins"/>
    <property type="match status" value="1"/>
</dbReference>
<dbReference type="InterPro" id="IPR012340">
    <property type="entry name" value="NA-bd_OB-fold"/>
</dbReference>
<evidence type="ECO:0000256" key="1">
    <source>
        <dbReference type="ARBA" id="ARBA00004123"/>
    </source>
</evidence>
<evidence type="ECO:0000313" key="10">
    <source>
        <dbReference type="EMBL" id="KLO13349.1"/>
    </source>
</evidence>
<dbReference type="InterPro" id="IPR040260">
    <property type="entry name" value="RFA2-like"/>
</dbReference>
<evidence type="ECO:0000256" key="2">
    <source>
        <dbReference type="ARBA" id="ARBA00004574"/>
    </source>
</evidence>
<keyword evidence="7" id="KW-0539">Nucleus</keyword>
<evidence type="ECO:0000256" key="6">
    <source>
        <dbReference type="ARBA" id="ARBA00023125"/>
    </source>
</evidence>
<evidence type="ECO:0000313" key="11">
    <source>
        <dbReference type="Proteomes" id="UP000053477"/>
    </source>
</evidence>
<protein>
    <recommendedName>
        <fullName evidence="3">CST complex subunit STN1</fullName>
    </recommendedName>
    <alternativeName>
        <fullName evidence="8">Suppressor of cdc thirteen homolog</fullName>
    </alternativeName>
</protein>
<dbReference type="GO" id="GO:0005634">
    <property type="term" value="C:nucleus"/>
    <property type="evidence" value="ECO:0007669"/>
    <property type="project" value="UniProtKB-SubCell"/>
</dbReference>
<dbReference type="OrthoDB" id="77828at2759"/>
<dbReference type="Proteomes" id="UP000053477">
    <property type="component" value="Unassembled WGS sequence"/>
</dbReference>
<feature type="compositionally biased region" description="Polar residues" evidence="9">
    <location>
        <begin position="344"/>
        <end position="361"/>
    </location>
</feature>